<keyword evidence="4" id="KW-0282">Flagellum</keyword>
<feature type="domain" description="CFAP65 eight Ig-like" evidence="2">
    <location>
        <begin position="572"/>
        <end position="668"/>
    </location>
</feature>
<dbReference type="InterPro" id="IPR058536">
    <property type="entry name" value="Ig_CFAP65_4th"/>
</dbReference>
<protein>
    <submittedName>
        <fullName evidence="4">Cilia- and flagella-associated protein 65</fullName>
    </submittedName>
</protein>
<reference evidence="4" key="1">
    <citation type="submission" date="2025-08" db="UniProtKB">
        <authorList>
            <consortium name="RefSeq"/>
        </authorList>
    </citation>
    <scope>IDENTIFICATION</scope>
    <source>
        <tissue evidence="4">Whole body</tissue>
    </source>
</reference>
<dbReference type="RefSeq" id="XP_017884975.1">
    <property type="nucleotide sequence ID" value="XM_018029486.2"/>
</dbReference>
<gene>
    <name evidence="4" type="primary">LOC108627898</name>
</gene>
<evidence type="ECO:0000313" key="4">
    <source>
        <dbReference type="RefSeq" id="XP_017884975.1"/>
    </source>
</evidence>
<dbReference type="Pfam" id="PF24507">
    <property type="entry name" value="Ig_CFAP65_4th"/>
    <property type="match status" value="1"/>
</dbReference>
<evidence type="ECO:0000259" key="2">
    <source>
        <dbReference type="Pfam" id="PF25248"/>
    </source>
</evidence>
<dbReference type="Pfam" id="PF25248">
    <property type="entry name" value="Ig_CFAP65_8th"/>
    <property type="match status" value="1"/>
</dbReference>
<proteinExistence type="predicted"/>
<dbReference type="InterPro" id="IPR057467">
    <property type="entry name" value="Ig_CFAP65_8th"/>
</dbReference>
<dbReference type="KEGG" id="ccal:108627898"/>
<name>A0AAJ7J574_9HYME</name>
<dbReference type="Proteomes" id="UP000694925">
    <property type="component" value="Unplaced"/>
</dbReference>
<accession>A0AAJ7J574</accession>
<dbReference type="PANTHER" id="PTHR46127:SF1">
    <property type="entry name" value="CILIA- AND FLAGELLA-ASSOCIATED PROTEIN 65"/>
    <property type="match status" value="1"/>
</dbReference>
<organism evidence="3 4">
    <name type="scientific">Ceratina calcarata</name>
    <dbReference type="NCBI Taxonomy" id="156304"/>
    <lineage>
        <taxon>Eukaryota</taxon>
        <taxon>Metazoa</taxon>
        <taxon>Ecdysozoa</taxon>
        <taxon>Arthropoda</taxon>
        <taxon>Hexapoda</taxon>
        <taxon>Insecta</taxon>
        <taxon>Pterygota</taxon>
        <taxon>Neoptera</taxon>
        <taxon>Endopterygota</taxon>
        <taxon>Hymenoptera</taxon>
        <taxon>Apocrita</taxon>
        <taxon>Aculeata</taxon>
        <taxon>Apoidea</taxon>
        <taxon>Anthophila</taxon>
        <taxon>Apidae</taxon>
        <taxon>Ceratina</taxon>
        <taxon>Zadontomerus</taxon>
    </lineage>
</organism>
<keyword evidence="3" id="KW-1185">Reference proteome</keyword>
<evidence type="ECO:0000259" key="1">
    <source>
        <dbReference type="Pfam" id="PF24507"/>
    </source>
</evidence>
<sequence length="1323" mass="153531">MDKIKIIRLEYEDVEVGKTGVKTIEIWNESMKNQVYQVQRDPATNPLDHVFHLRSYTWTLAPEEKYLCDIRYRPLVADTKNVDYFVITDTTGACMKIITRGSSIGPQVICSVTKIFMRCSMENQEVKRRIKLKNKSKGAATFMFNIDEKHKPFQLDTRYGVINPGARKYITITFTSPKEKRYTYYLVLLIMHQKPIIIELHGYLTSTMFDITPFTYPWQEKIGFKGYMTDVVDTLEDLPPVSLSKRYFNFGQADVDADNVFQRIPDAICLTNHCNVNVLIIWEEDSDGIFKIEPLEMIVQPHQSALFELTFNPNGTNRLYGREIIGSAFLEPRRDTTFPFVISVVVIGHSFPVTSNGWIPQYEIPQTVIMPPCVPPHPVYTTFLIKRFGHLPLMFQFISPQSSHFTVKPMLGVIYHDYQIVVVELAPESKNEQIYIERWTVIFNGNIKNESYIDFKGYAEYANIMMNNNNTLTFSPVLAHCQQFAQLGMRNVTRHKIRYQFYQLPPELGVEELKGEIIANDTLLQECYFSPTEPNVNYDFEVQCIVVVIKNELTVGSKICINLVVRGRSEWGSLEAIPREIHLGEIEYNDTKSLSFSLINPSPVNIYYKLICTHRNLPLENIDEDVKLHPASETIFAGSRKKISVAVTPRTPVYYQFAVKYLIRVNFRLDDLVPEQTPVKLCNVYCMCILPTIKVANVCAFGHNQKYSMNVSKPFLWRVMRINRLNKTLENMLPGEKTVLDMDLFPMIVNNGTVLIKWMIMNPSRMPVPLTLKRIKQCSCEPVVKKIGLSLQRTEIDCVHKDLCTLYVKSNKLDPKQETVLAMDIRYALEGTTVISWDLDIGHDRHIIFNLHIMSLEQNKPQSNFLTFRSVQFGQTYFGDLAGMYKINWMCNITNSDLPCSVDISNIHKINEYYRCEVFSCFTQGNVIKSGGLMPILLKFQPRMFGAYEVKVLITMGDKTEELTISGEASFDSRSASIGRPIPSDCACKTPLFPAYFSIDCIDMWCIPTHATIVKMLLIYNNLDYDALAYDWKCQEVLDIVRVDIFPRKGIMTPKAVQTFQVKIYTKGCPCRIDVNIPCIFFNASKRREYQRSIIKYNILSEELEGQFVITEKGTFVPKPWLEILDEPKKYYKTLSIRCSIYSAEDESRRINLLKELKAAPLDVILLDERKERDTVKKNELFLVTFILEGMLWDIVNSTRFRKIVTETLMQERNLYYSQFMMDLAERKRLVRRSYISPPLMLIHSILQEMLFIMVHEEFTLKTAHLIPDDDVRHRNYLKMLPMQKRIYLEEDYRREHNKPDANPEDEANNHLRSGFRVSFMED</sequence>
<dbReference type="GeneID" id="108627898"/>
<dbReference type="PANTHER" id="PTHR46127">
    <property type="entry name" value="CILIA- AND FLAGELLA-ASSOCIATED PROTEIN 65"/>
    <property type="match status" value="1"/>
</dbReference>
<evidence type="ECO:0000313" key="3">
    <source>
        <dbReference type="Proteomes" id="UP000694925"/>
    </source>
</evidence>
<dbReference type="InterPro" id="IPR052614">
    <property type="entry name" value="CFAP65"/>
</dbReference>
<feature type="domain" description="CFAP65 fourth Ig-like" evidence="1">
    <location>
        <begin position="121"/>
        <end position="202"/>
    </location>
</feature>
<dbReference type="Gene3D" id="2.60.40.10">
    <property type="entry name" value="Immunoglobulins"/>
    <property type="match status" value="3"/>
</dbReference>
<keyword evidence="4" id="KW-0969">Cilium</keyword>
<keyword evidence="4" id="KW-0966">Cell projection</keyword>
<dbReference type="InterPro" id="IPR013783">
    <property type="entry name" value="Ig-like_fold"/>
</dbReference>